<dbReference type="RefSeq" id="WP_074537497.1">
    <property type="nucleotide sequence ID" value="NZ_FNBD01000002.1"/>
</dbReference>
<keyword evidence="1" id="KW-1133">Transmembrane helix</keyword>
<feature type="transmembrane region" description="Helical" evidence="1">
    <location>
        <begin position="31"/>
        <end position="49"/>
    </location>
</feature>
<keyword evidence="1" id="KW-0472">Membrane</keyword>
<keyword evidence="3" id="KW-1185">Reference proteome</keyword>
<gene>
    <name evidence="2" type="ORF">SAMN04487992_102201</name>
</gene>
<evidence type="ECO:0000256" key="1">
    <source>
        <dbReference type="SAM" id="Phobius"/>
    </source>
</evidence>
<dbReference type="InterPro" id="IPR021257">
    <property type="entry name" value="DUF2809"/>
</dbReference>
<reference evidence="3" key="1">
    <citation type="submission" date="2016-10" db="EMBL/GenBank/DDBJ databases">
        <authorList>
            <person name="Varghese N."/>
            <person name="Submissions S."/>
        </authorList>
    </citation>
    <scope>NUCLEOTIDE SEQUENCE [LARGE SCALE GENOMIC DNA]</scope>
    <source>
        <strain evidence="3">DSM 24729</strain>
    </source>
</reference>
<dbReference type="Pfam" id="PF10990">
    <property type="entry name" value="DUF2809"/>
    <property type="match status" value="1"/>
</dbReference>
<keyword evidence="1" id="KW-0812">Transmembrane</keyword>
<feature type="transmembrane region" description="Helical" evidence="1">
    <location>
        <begin position="94"/>
        <end position="117"/>
    </location>
</feature>
<evidence type="ECO:0000313" key="3">
    <source>
        <dbReference type="Proteomes" id="UP000182114"/>
    </source>
</evidence>
<evidence type="ECO:0000313" key="2">
    <source>
        <dbReference type="EMBL" id="SDE60651.1"/>
    </source>
</evidence>
<accession>A0A1G7EAE4</accession>
<dbReference type="Proteomes" id="UP000182114">
    <property type="component" value="Unassembled WGS sequence"/>
</dbReference>
<feature type="transmembrane region" description="Helical" evidence="1">
    <location>
        <begin position="56"/>
        <end position="74"/>
    </location>
</feature>
<protein>
    <recommendedName>
        <fullName evidence="4">DUF2809 domain-containing protein</fullName>
    </recommendedName>
</protein>
<dbReference type="EMBL" id="FNBD01000002">
    <property type="protein sequence ID" value="SDE60651.1"/>
    <property type="molecule type" value="Genomic_DNA"/>
</dbReference>
<dbReference type="AlphaFoldDB" id="A0A1G7EAE4"/>
<name>A0A1G7EAE4_9FLAO</name>
<dbReference type="eggNOG" id="ENOG503314C">
    <property type="taxonomic scope" value="Bacteria"/>
</dbReference>
<sequence>MKFTFNNIHFIAFSTILALEIAIAYYLKTGFIRHTVGDFLVVILIYCFLRSFIKTNPLSIAVITLVLSYSVEFLQRTTFLQLLNLDQNKWANLIFGNSFSIQDLVAYTLGVLAVTFIDIKKSNVYKMGGKKN</sequence>
<proteinExistence type="predicted"/>
<organism evidence="2 3">
    <name type="scientific">Cellulophaga baltica</name>
    <dbReference type="NCBI Taxonomy" id="76594"/>
    <lineage>
        <taxon>Bacteria</taxon>
        <taxon>Pseudomonadati</taxon>
        <taxon>Bacteroidota</taxon>
        <taxon>Flavobacteriia</taxon>
        <taxon>Flavobacteriales</taxon>
        <taxon>Flavobacteriaceae</taxon>
        <taxon>Cellulophaga</taxon>
    </lineage>
</organism>
<feature type="transmembrane region" description="Helical" evidence="1">
    <location>
        <begin position="7"/>
        <end position="25"/>
    </location>
</feature>
<evidence type="ECO:0008006" key="4">
    <source>
        <dbReference type="Google" id="ProtNLM"/>
    </source>
</evidence>